<dbReference type="InterPro" id="IPR036736">
    <property type="entry name" value="ACP-like_sf"/>
</dbReference>
<name>A0A382NSD4_9ZZZZ</name>
<dbReference type="EMBL" id="UINC01102063">
    <property type="protein sequence ID" value="SVC63388.1"/>
    <property type="molecule type" value="Genomic_DNA"/>
</dbReference>
<accession>A0A382NSD4</accession>
<evidence type="ECO:0000313" key="1">
    <source>
        <dbReference type="EMBL" id="SVC63388.1"/>
    </source>
</evidence>
<proteinExistence type="predicted"/>
<gene>
    <name evidence="1" type="ORF">METZ01_LOCUS316242</name>
</gene>
<sequence length="81" mass="9467">MATNRDKYDSAFKESFEIEQSDLKDELEYNTIETWDSIGHMQLMAELEDSFDIMIDTDDILTFGTYAIGIEILKKYDVEIL</sequence>
<protein>
    <recommendedName>
        <fullName evidence="2">Carrier domain-containing protein</fullName>
    </recommendedName>
</protein>
<reference evidence="1" key="1">
    <citation type="submission" date="2018-05" db="EMBL/GenBank/DDBJ databases">
        <authorList>
            <person name="Lanie J.A."/>
            <person name="Ng W.-L."/>
            <person name="Kazmierczak K.M."/>
            <person name="Andrzejewski T.M."/>
            <person name="Davidsen T.M."/>
            <person name="Wayne K.J."/>
            <person name="Tettelin H."/>
            <person name="Glass J.I."/>
            <person name="Rusch D."/>
            <person name="Podicherti R."/>
            <person name="Tsui H.-C.T."/>
            <person name="Winkler M.E."/>
        </authorList>
    </citation>
    <scope>NUCLEOTIDE SEQUENCE</scope>
</reference>
<organism evidence="1">
    <name type="scientific">marine metagenome</name>
    <dbReference type="NCBI Taxonomy" id="408172"/>
    <lineage>
        <taxon>unclassified sequences</taxon>
        <taxon>metagenomes</taxon>
        <taxon>ecological metagenomes</taxon>
    </lineage>
</organism>
<dbReference type="AlphaFoldDB" id="A0A382NSD4"/>
<evidence type="ECO:0008006" key="2">
    <source>
        <dbReference type="Google" id="ProtNLM"/>
    </source>
</evidence>
<dbReference type="SUPFAM" id="SSF47336">
    <property type="entry name" value="ACP-like"/>
    <property type="match status" value="1"/>
</dbReference>
<dbReference type="Gene3D" id="1.10.1200.10">
    <property type="entry name" value="ACP-like"/>
    <property type="match status" value="1"/>
</dbReference>